<gene>
    <name evidence="1" type="ORF">NRB20_56030</name>
</gene>
<proteinExistence type="predicted"/>
<accession>A0A7K0D9P0</accession>
<dbReference type="Pfam" id="PF10824">
    <property type="entry name" value="T7SS_ESX_EspC"/>
    <property type="match status" value="1"/>
</dbReference>
<protein>
    <recommendedName>
        <fullName evidence="3">Excreted virulence factor EspC (Type VII ESX diderm)</fullName>
    </recommendedName>
</protein>
<dbReference type="InterPro" id="IPR022536">
    <property type="entry name" value="EspC"/>
</dbReference>
<name>A0A7K0D9P0_9NOCA</name>
<keyword evidence="2" id="KW-1185">Reference proteome</keyword>
<reference evidence="1 2" key="1">
    <citation type="submission" date="2019-10" db="EMBL/GenBank/DDBJ databases">
        <title>Nocardia macrotermitis sp. nov. and Nocardia aurantia sp. nov., isolated from the gut of fungus growing-termite Macrotermes natalensis.</title>
        <authorList>
            <person name="Benndorf R."/>
            <person name="Schwitalla J."/>
            <person name="Martin K."/>
            <person name="De Beer W."/>
            <person name="Kaster A.-K."/>
            <person name="Vollmers J."/>
            <person name="Poulsen M."/>
            <person name="Beemelmanns C."/>
        </authorList>
    </citation>
    <scope>NUCLEOTIDE SEQUENCE [LARGE SCALE GENOMIC DNA]</scope>
    <source>
        <strain evidence="1 2">RB20</strain>
    </source>
</reference>
<evidence type="ECO:0008006" key="3">
    <source>
        <dbReference type="Google" id="ProtNLM"/>
    </source>
</evidence>
<comment type="caution">
    <text evidence="1">The sequence shown here is derived from an EMBL/GenBank/DDBJ whole genome shotgun (WGS) entry which is preliminary data.</text>
</comment>
<evidence type="ECO:0000313" key="1">
    <source>
        <dbReference type="EMBL" id="MQY22485.1"/>
    </source>
</evidence>
<dbReference type="EMBL" id="WEGK01000013">
    <property type="protein sequence ID" value="MQY22485.1"/>
    <property type="molecule type" value="Genomic_DNA"/>
</dbReference>
<sequence length="106" mass="11023">MDTLQVEPNTFRRYGDTAAGMATAVAAAGNIDQAASVAAATPVFGLIGQEFLASFAYAQANHFTAVNQLANVFANTALAAHTAADAYSRTEERNAADFIVAEPTQP</sequence>
<dbReference type="AlphaFoldDB" id="A0A7K0D9P0"/>
<organism evidence="1 2">
    <name type="scientific">Nocardia macrotermitis</name>
    <dbReference type="NCBI Taxonomy" id="2585198"/>
    <lineage>
        <taxon>Bacteria</taxon>
        <taxon>Bacillati</taxon>
        <taxon>Actinomycetota</taxon>
        <taxon>Actinomycetes</taxon>
        <taxon>Mycobacteriales</taxon>
        <taxon>Nocardiaceae</taxon>
        <taxon>Nocardia</taxon>
    </lineage>
</organism>
<dbReference type="GO" id="GO:0009306">
    <property type="term" value="P:protein secretion"/>
    <property type="evidence" value="ECO:0007669"/>
    <property type="project" value="InterPro"/>
</dbReference>
<evidence type="ECO:0000313" key="2">
    <source>
        <dbReference type="Proteomes" id="UP000438448"/>
    </source>
</evidence>
<dbReference type="Proteomes" id="UP000438448">
    <property type="component" value="Unassembled WGS sequence"/>
</dbReference>